<evidence type="ECO:0000313" key="2">
    <source>
        <dbReference type="Proteomes" id="UP000009144"/>
    </source>
</evidence>
<dbReference type="Proteomes" id="UP000009144">
    <property type="component" value="Chromosome"/>
</dbReference>
<dbReference type="PATRIC" id="fig|754476.3.peg.784"/>
<dbReference type="HOGENOM" id="CLU_3170130_0_0_6"/>
<organism evidence="1 2">
    <name type="scientific">Methylophaga nitratireducenticrescens</name>
    <dbReference type="NCBI Taxonomy" id="754476"/>
    <lineage>
        <taxon>Bacteria</taxon>
        <taxon>Pseudomonadati</taxon>
        <taxon>Pseudomonadota</taxon>
        <taxon>Gammaproteobacteria</taxon>
        <taxon>Thiotrichales</taxon>
        <taxon>Piscirickettsiaceae</taxon>
        <taxon>Methylophaga</taxon>
    </lineage>
</organism>
<evidence type="ECO:0000313" key="1">
    <source>
        <dbReference type="EMBL" id="AFI83640.1"/>
    </source>
</evidence>
<proteinExistence type="predicted"/>
<accession>I1XGX1</accession>
<gene>
    <name evidence="1" type="ordered locus">Q7A_795</name>
</gene>
<sequence length="47" mass="5494">MLIRACLFFRASIEADIKDQQSLDSQHSFTHRSIEKQNRANGLFIKE</sequence>
<protein>
    <submittedName>
        <fullName evidence="1">Uncharacterized protein</fullName>
    </submittedName>
</protein>
<dbReference type="AlphaFoldDB" id="I1XGX1"/>
<keyword evidence="2" id="KW-1185">Reference proteome</keyword>
<dbReference type="EMBL" id="CP003390">
    <property type="protein sequence ID" value="AFI83640.1"/>
    <property type="molecule type" value="Genomic_DNA"/>
</dbReference>
<name>I1XGX1_METNJ</name>
<reference evidence="1 2" key="2">
    <citation type="journal article" date="2013" name="Int. J. Syst. Evol. Microbiol.">
        <title>Methylophaga nitratireducenticrescens sp. nov. and Methylophaga frappieri sp. nov., isolated from the biofilm of the methanol-fed denitrification system treating the seawater at the Montreal Biodome.</title>
        <authorList>
            <person name="Villeneuve C."/>
            <person name="Martineau C."/>
            <person name="Mauffrey F."/>
            <person name="Villemur R."/>
        </authorList>
    </citation>
    <scope>NUCLEOTIDE SEQUENCE [LARGE SCALE GENOMIC DNA]</scope>
    <source>
        <strain evidence="1 2">JAM1</strain>
    </source>
</reference>
<reference evidence="1 2" key="1">
    <citation type="journal article" date="2012" name="J. Bacteriol.">
        <title>Complete genome sequences of Methylophaga sp. strain JAM1 and Methylophaga sp. strain JAM7.</title>
        <authorList>
            <person name="Villeneuve C."/>
            <person name="Martineau C."/>
            <person name="Mauffrey F."/>
            <person name="Villemur R."/>
        </authorList>
    </citation>
    <scope>NUCLEOTIDE SEQUENCE [LARGE SCALE GENOMIC DNA]</scope>
    <source>
        <strain evidence="1 2">JAM1</strain>
    </source>
</reference>